<dbReference type="OrthoDB" id="754420at2"/>
<organism evidence="1 2">
    <name type="scientific">Pedobacter terrae</name>
    <dbReference type="NCBI Taxonomy" id="405671"/>
    <lineage>
        <taxon>Bacteria</taxon>
        <taxon>Pseudomonadati</taxon>
        <taxon>Bacteroidota</taxon>
        <taxon>Sphingobacteriia</taxon>
        <taxon>Sphingobacteriales</taxon>
        <taxon>Sphingobacteriaceae</taxon>
        <taxon>Pedobacter</taxon>
    </lineage>
</organism>
<dbReference type="Proteomes" id="UP000199643">
    <property type="component" value="Unassembled WGS sequence"/>
</dbReference>
<dbReference type="RefSeq" id="WP_090500115.1">
    <property type="nucleotide sequence ID" value="NZ_FNCH01000008.1"/>
</dbReference>
<evidence type="ECO:0000313" key="1">
    <source>
        <dbReference type="EMBL" id="SDG59607.1"/>
    </source>
</evidence>
<accession>A0A1G7VIT7</accession>
<dbReference type="EMBL" id="FNCH01000008">
    <property type="protein sequence ID" value="SDG59607.1"/>
    <property type="molecule type" value="Genomic_DNA"/>
</dbReference>
<keyword evidence="2" id="KW-1185">Reference proteome</keyword>
<reference evidence="2" key="1">
    <citation type="submission" date="2016-10" db="EMBL/GenBank/DDBJ databases">
        <authorList>
            <person name="Varghese N."/>
            <person name="Submissions S."/>
        </authorList>
    </citation>
    <scope>NUCLEOTIDE SEQUENCE [LARGE SCALE GENOMIC DNA]</scope>
    <source>
        <strain evidence="2">DSM 17933</strain>
    </source>
</reference>
<gene>
    <name evidence="1" type="ORF">SAMN05421827_108107</name>
</gene>
<proteinExistence type="predicted"/>
<name>A0A1G7VIT7_9SPHI</name>
<dbReference type="PROSITE" id="PS51257">
    <property type="entry name" value="PROKAR_LIPOPROTEIN"/>
    <property type="match status" value="1"/>
</dbReference>
<protein>
    <submittedName>
        <fullName evidence="1">Uncharacterized protein</fullName>
    </submittedName>
</protein>
<dbReference type="AlphaFoldDB" id="A0A1G7VIT7"/>
<evidence type="ECO:0000313" key="2">
    <source>
        <dbReference type="Proteomes" id="UP000199643"/>
    </source>
</evidence>
<sequence>MKFRIVATLVMLAACLFVSESRSQGIKPYIAIVKTKADVIKGLLYKVDSASVVMIVEGSPVTLRVDEIKTIKIRTPKKEASIIKFLKYDPWNENNFEKRADGAIVRKWGEKDPTLGEEVGGHVVTTVVNVTGNIVAAPIQAINPSIANYKINGNAAKYAQHKTDLDYFSVYYQQNTNLTTELQKIKVISASFKP</sequence>